<feature type="transmembrane region" description="Helical" evidence="6">
    <location>
        <begin position="33"/>
        <end position="56"/>
    </location>
</feature>
<evidence type="ECO:0000256" key="5">
    <source>
        <dbReference type="SAM" id="MobiDB-lite"/>
    </source>
</evidence>
<protein>
    <recommendedName>
        <fullName evidence="7">Translocation and assembly module TamB C-terminal domain-containing protein</fullName>
    </recommendedName>
</protein>
<name>B7K693_RIPO1</name>
<keyword evidence="4 6" id="KW-0472">Membrane</keyword>
<sequence length="1846" mass="199607">MITKPSHSDAKPDANLPCPFSSEPKITFSPRSLLLWGGGILLLGLGTSLVGGWFFLQRQLTPLVEDQLSNFLNRPVKLGSVQYFSLNRVRFGSSEILTTATDPAQVSMVGLEVDYDPIKLILTQKLEIGITAIDPNVYLKQGKQGNWILTEFDAVKPNNPIKLKSLRFRNAQGLLLANSATGQIPEPVKFEKLSGQTDFINNRENIKFKVDGQLVSEGKFKVSGVANPKTQETKLLVQGNRLGVTEVDHLIDLPLDFQAGKLDANLEVTLRSQQLPLLQGVANLEQVTAKIDNFPHVLQTQGTLRFQGTAIYFDKVGTRFGAIDGITEGKLDLKKGYALTTKTEPTAITQLLKTFKQKPPSIPLLGTVKGVLQIRGKLNKPRFSVGLSTTQIAKIDKLDFQQINAQLELNDANLLVKEFEAVPTLGGKITGKGKINLAANQSTKMPQFVVEIQGENLATNPYSNLYQTSLPLDLGKVSGNVTLSGMINQPQTLQANGNAYFSLDQGVIKAAHLTYNQGYWQGKIKASGVDLASLNIAIPEEIKTGKLQGIFDVIGKFNHNSEPNINATGTANITLDQGKITANNLELINKTWKTDLAIDGVKLKQLVTEKHPIFEGNLNANLAVTGKLGLGLNNVQAKGQARLDLTQGEIKANNLQLANGNWSSKLITRNVSLNQLVLDTPKKLQGQLNSYLAVSGNINKPLREITGQGNAQLTLASGTINAQTIGVSQGKFTTILASENINLTRFSPDLTGQLKGTIEVAGLLDKITPDTITAKGKLNFSQGIGGFKQPLTTVFGWNGEKLTINQAKASGLSVKGWTEINWAKLHQTQDKLAAIEEFDLDVAISGLDLKYLPLPLANNLADLNYGGKVDFSGAITGTPKKPIIDGKLALINLNLDQFKFESFLAGNLQIKPEKGLKIALAGRNDQINLELDRKSQPVSFDLKQAQMQVKGTREAEKFTLEVGQIPINLLQNYINKGTGNGEQGTVNPSKVSIPPSPPHPLFTQPLLGDLSGEFTLDVNTGEIMGEKVAIANPQLGAVKGEKFTGNFQYIQGNLTLSDGKLNIKNSQYRLDGSLTSTPSGHRINAEIGINQGNIQNILETLHIFDLEDLKRGITPPHYAKAQDLYELKGTSNRQQATVNPSNLSIPPSPPPPLTPSSHPPLAEVGSKNATISDRLTHFDQINTWLQQHQQTRKKASPLPELRELQGNFNGQIALNFAPESGLKANFDLNGQNWKWGGFNLTQIAAKGNWNNGMLTLEPLNLHHKTSQIAFTGRMGAQKQEGKVELVDIPLNNLSEFSSLPGIVDFGGKLNGNITLLGSRDNPEIVGKLVIDKATINQTSLDATQGEFTYRRGRVNFAASSVLGRRTEPLTIKGTFPYQLPFAKVYNTSDRLSLNVNVANEGLTLLDILTKGQVAWLGGQGELQVNVSGRVDPKRGIPTQLNANGIAQVQNAIIGAKVIPNAPLTNVNGQIFFDLDRLKVDSLTGQFSGGQVAIRGSLPLLKEIPQTNPLTVNFDDLALKIPQRYQGGGKGTVQVTGTVVKPKIGGNVELFNGEVLLGDGREGVGKLSTAAEFSNLKLTLGENILITRLPILTFLATGSLTVNGNLNEPKPEGTIILENGLVNLFASQLRLAGGQGNTAKFDPERGLDPYLNVKLYTSATETTRSRVNVDPASAEINEPFSANKDSLQTVRIQATVQGFASDLTNGIELSSQPKRSSTEIVALLGGSFLNPLERGETTLGLANLAGSAVLGPVQGAIGEALGLSELRIFPTQLIDEQERLDDSSIGVAAEAGVDLTNELSVSMQKVLTSDRPPQVGVRYRINDQMLIRGSTNFSDDSRGSIQFEQRF</sequence>
<evidence type="ECO:0000313" key="9">
    <source>
        <dbReference type="Proteomes" id="UP000008204"/>
    </source>
</evidence>
<dbReference type="InterPro" id="IPR007452">
    <property type="entry name" value="TamB_C"/>
</dbReference>
<keyword evidence="2 6" id="KW-0812">Transmembrane</keyword>
<dbReference type="EMBL" id="CP001287">
    <property type="protein sequence ID" value="ACK68146.1"/>
    <property type="molecule type" value="Genomic_DNA"/>
</dbReference>
<organism evidence="8 9">
    <name type="scientific">Rippkaea orientalis (strain PCC 8801 / RF-1)</name>
    <name type="common">Cyanothece sp. (strain PCC 8801)</name>
    <dbReference type="NCBI Taxonomy" id="41431"/>
    <lineage>
        <taxon>Bacteria</taxon>
        <taxon>Bacillati</taxon>
        <taxon>Cyanobacteriota</taxon>
        <taxon>Cyanophyceae</taxon>
        <taxon>Oscillatoriophycideae</taxon>
        <taxon>Chroococcales</taxon>
        <taxon>Aphanothecaceae</taxon>
        <taxon>Rippkaea</taxon>
        <taxon>Rippkaea orientalis</taxon>
    </lineage>
</organism>
<evidence type="ECO:0000259" key="7">
    <source>
        <dbReference type="Pfam" id="PF04357"/>
    </source>
</evidence>
<dbReference type="GO" id="GO:0009306">
    <property type="term" value="P:protein secretion"/>
    <property type="evidence" value="ECO:0007669"/>
    <property type="project" value="InterPro"/>
</dbReference>
<keyword evidence="9" id="KW-1185">Reference proteome</keyword>
<feature type="compositionally biased region" description="Pro residues" evidence="5">
    <location>
        <begin position="1146"/>
        <end position="1158"/>
    </location>
</feature>
<dbReference type="GO" id="GO:0005886">
    <property type="term" value="C:plasma membrane"/>
    <property type="evidence" value="ECO:0007669"/>
    <property type="project" value="InterPro"/>
</dbReference>
<evidence type="ECO:0000256" key="3">
    <source>
        <dbReference type="ARBA" id="ARBA00022989"/>
    </source>
</evidence>
<reference evidence="9" key="1">
    <citation type="journal article" date="2011" name="MBio">
        <title>Novel metabolic attributes of the genus Cyanothece, comprising a group of unicellular nitrogen-fixing Cyanobacteria.</title>
        <authorList>
            <person name="Bandyopadhyay A."/>
            <person name="Elvitigala T."/>
            <person name="Welsh E."/>
            <person name="Stockel J."/>
            <person name="Liberton M."/>
            <person name="Min H."/>
            <person name="Sherman L.A."/>
            <person name="Pakrasi H.B."/>
        </authorList>
    </citation>
    <scope>NUCLEOTIDE SEQUENCE [LARGE SCALE GENOMIC DNA]</scope>
    <source>
        <strain evidence="9">PCC 8801</strain>
    </source>
</reference>
<dbReference type="eggNOG" id="COG2911">
    <property type="taxonomic scope" value="Bacteria"/>
</dbReference>
<evidence type="ECO:0000256" key="1">
    <source>
        <dbReference type="ARBA" id="ARBA00004167"/>
    </source>
</evidence>
<proteinExistence type="predicted"/>
<keyword evidence="3 6" id="KW-1133">Transmembrane helix</keyword>
<dbReference type="PANTHER" id="PTHR34457">
    <property type="entry name" value="EMBRYO DEFECTIVE 2410"/>
    <property type="match status" value="1"/>
</dbReference>
<evidence type="ECO:0000256" key="6">
    <source>
        <dbReference type="SAM" id="Phobius"/>
    </source>
</evidence>
<accession>B7K693</accession>
<dbReference type="InterPro" id="IPR053022">
    <property type="entry name" value="Chloroplast_translocon_comp"/>
</dbReference>
<gene>
    <name evidence="8" type="ordered locus">PCC8801_4219</name>
</gene>
<evidence type="ECO:0000256" key="4">
    <source>
        <dbReference type="ARBA" id="ARBA00023136"/>
    </source>
</evidence>
<dbReference type="PANTHER" id="PTHR34457:SF3">
    <property type="entry name" value="PROTEIN TIC236, CHLOROPLASTIC"/>
    <property type="match status" value="1"/>
</dbReference>
<feature type="domain" description="Translocation and assembly module TamB C-terminal" evidence="7">
    <location>
        <begin position="1481"/>
        <end position="1846"/>
    </location>
</feature>
<evidence type="ECO:0000256" key="2">
    <source>
        <dbReference type="ARBA" id="ARBA00022692"/>
    </source>
</evidence>
<dbReference type="STRING" id="41431.PCC8801_4219"/>
<dbReference type="RefSeq" id="WP_015957315.1">
    <property type="nucleotide sequence ID" value="NC_011726.1"/>
</dbReference>
<comment type="subcellular location">
    <subcellularLocation>
        <location evidence="1">Membrane</location>
        <topology evidence="1">Single-pass membrane protein</topology>
    </subcellularLocation>
</comment>
<dbReference type="KEGG" id="cyp:PCC8801_4219"/>
<dbReference type="Pfam" id="PF04357">
    <property type="entry name" value="TamB"/>
    <property type="match status" value="1"/>
</dbReference>
<evidence type="ECO:0000313" key="8">
    <source>
        <dbReference type="EMBL" id="ACK68146.1"/>
    </source>
</evidence>
<dbReference type="HOGENOM" id="CLU_001223_0_0_3"/>
<feature type="region of interest" description="Disordered" evidence="5">
    <location>
        <begin position="1131"/>
        <end position="1160"/>
    </location>
</feature>
<dbReference type="OrthoDB" id="536281at2"/>
<dbReference type="Proteomes" id="UP000008204">
    <property type="component" value="Chromosome"/>
</dbReference>